<dbReference type="Proteomes" id="UP001374535">
    <property type="component" value="Chromosome 5"/>
</dbReference>
<evidence type="ECO:0000256" key="10">
    <source>
        <dbReference type="ARBA" id="ARBA00023098"/>
    </source>
</evidence>
<dbReference type="FunFam" id="3.30.870.10:FF:000025">
    <property type="entry name" value="Phospholipase D delta"/>
    <property type="match status" value="1"/>
</dbReference>
<sequence>MADTGGDDNGVTYLHGDLDLKIIEARHLPNMDIFSERLRRCVTGCDTIKFHSEDPADGGSQRTRQHRHRRIITSDPYVTVSVPQATVARTRVLKNSSDPQWNERFHIPLAHPVVDLEFRVKDDDAFGAQIIGTVKIPAQRIATGELISGWFPVVGPSGKPAKPDTALHVEMKFMSVEKNLLYKRGIAADPEQRGVRHTYFPVRKGSSVRLYQDAQCPETGGAKLPEVKLENGEVYRHGKCWEDICYAISEAHHMVYLVGWSIYHKVKLVREPTRPLPRGGDLTLGQLLKYKSEEGVRVLLLVWDDKTSHDKVFLKTTGVMQTHDEETRKFFKHSSVMCVLSPRVDTSLLYVVVGTVFTHHQKCVIVDTQATGNNRKITAFIGGLDLCDGRYDTPEHRLFRDLGTVFSEDFHNPTFPAGTRAPRQPWHDLHCRIDGPAAYDVLINFEQRWKKATKWKEFAILFKKSSQWHDDALIRIERISWILSPSVTIKDSYTVVPEDDPLVWVSREDDPENWHVQIFRSIDSGSLRGFPKHSDRTALICAFILSTAIGFPPHDSGSAAIRHWSTLFAEKGHPVKFDSLILKAKEDKVECTKRKWADNLIPMELALKIASKIRAKERFAVYVVLPMWPEGDPKTGAMQEILFWQGQTMQTMYNVVARELKAMQLSDINPQDYLNFYCLGNREDFNEESSSTNGAQVSGAYKYRRFMIYVHAKGMIVDDEYVIIGSANINQRSMAGTKDTEIAMGAYQPHYTWSAKQRHPYGQIYGYRMSLWGEHLGMLDETFEEPESLECVHKVNQIAENNWKLFASEDFSLLQGHLLKYPVKVDSDGTIRSLPDCENFPDAGGKILGAHSTAIPDILTT</sequence>
<evidence type="ECO:0000256" key="6">
    <source>
        <dbReference type="ARBA" id="ARBA00022737"/>
    </source>
</evidence>
<dbReference type="InterPro" id="IPR015679">
    <property type="entry name" value="PLipase_D_fam"/>
</dbReference>
<evidence type="ECO:0000256" key="5">
    <source>
        <dbReference type="ARBA" id="ARBA00022723"/>
    </source>
</evidence>
<dbReference type="PANTHER" id="PTHR18896">
    <property type="entry name" value="PHOSPHOLIPASE D"/>
    <property type="match status" value="1"/>
</dbReference>
<dbReference type="GO" id="GO:0004630">
    <property type="term" value="F:phospholipase D activity"/>
    <property type="evidence" value="ECO:0007669"/>
    <property type="project" value="UniProtKB-EC"/>
</dbReference>
<dbReference type="PROSITE" id="PS50035">
    <property type="entry name" value="PLD"/>
    <property type="match status" value="2"/>
</dbReference>
<reference evidence="14 15" key="1">
    <citation type="journal article" date="2023" name="Life. Sci Alliance">
        <title>Evolutionary insights into 3D genome organization and epigenetic landscape of Vigna mungo.</title>
        <authorList>
            <person name="Junaid A."/>
            <person name="Singh B."/>
            <person name="Bhatia S."/>
        </authorList>
    </citation>
    <scope>NUCLEOTIDE SEQUENCE [LARGE SCALE GENOMIC DNA]</scope>
    <source>
        <strain evidence="14">Urdbean</strain>
    </source>
</reference>
<dbReference type="InterPro" id="IPR024632">
    <property type="entry name" value="PLipase_D_C"/>
</dbReference>
<dbReference type="GO" id="GO:0009395">
    <property type="term" value="P:phospholipid catabolic process"/>
    <property type="evidence" value="ECO:0007669"/>
    <property type="project" value="TreeGrafter"/>
</dbReference>
<dbReference type="CDD" id="cd04015">
    <property type="entry name" value="C2_plant_PLD"/>
    <property type="match status" value="1"/>
</dbReference>
<keyword evidence="9 11" id="KW-0442">Lipid degradation</keyword>
<feature type="domain" description="C2" evidence="12">
    <location>
        <begin position="1"/>
        <end position="151"/>
    </location>
</feature>
<keyword evidence="8 11" id="KW-0106">Calcium</keyword>
<evidence type="ECO:0000256" key="4">
    <source>
        <dbReference type="ARBA" id="ARBA00012027"/>
    </source>
</evidence>
<dbReference type="EC" id="3.1.4.4" evidence="4 11"/>
<dbReference type="GO" id="GO:0046470">
    <property type="term" value="P:phosphatidylcholine metabolic process"/>
    <property type="evidence" value="ECO:0007669"/>
    <property type="project" value="InterPro"/>
</dbReference>
<comment type="function">
    <text evidence="11">Hydrolyzes glycerol-phospholipids at the terminal phosphodiesteric bond.</text>
</comment>
<feature type="domain" description="PLD phosphodiesterase" evidence="13">
    <location>
        <begin position="355"/>
        <end position="390"/>
    </location>
</feature>
<feature type="domain" description="PLD phosphodiesterase" evidence="13">
    <location>
        <begin position="706"/>
        <end position="733"/>
    </location>
</feature>
<dbReference type="SUPFAM" id="SSF49562">
    <property type="entry name" value="C2 domain (Calcium/lipid-binding domain, CaLB)"/>
    <property type="match status" value="1"/>
</dbReference>
<dbReference type="EMBL" id="CP144696">
    <property type="protein sequence ID" value="WVZ12834.1"/>
    <property type="molecule type" value="Genomic_DNA"/>
</dbReference>
<evidence type="ECO:0000256" key="3">
    <source>
        <dbReference type="ARBA" id="ARBA00010683"/>
    </source>
</evidence>
<protein>
    <recommendedName>
        <fullName evidence="4 11">Phospholipase D</fullName>
        <ecNumber evidence="4 11">3.1.4.4</ecNumber>
    </recommendedName>
</protein>
<evidence type="ECO:0000313" key="15">
    <source>
        <dbReference type="Proteomes" id="UP001374535"/>
    </source>
</evidence>
<dbReference type="Pfam" id="PF12357">
    <property type="entry name" value="PLD_C"/>
    <property type="match status" value="1"/>
</dbReference>
<dbReference type="AlphaFoldDB" id="A0AAQ3RYN6"/>
<evidence type="ECO:0000256" key="2">
    <source>
        <dbReference type="ARBA" id="ARBA00001913"/>
    </source>
</evidence>
<keyword evidence="6" id="KW-0677">Repeat</keyword>
<dbReference type="SMART" id="SM00239">
    <property type="entry name" value="C2"/>
    <property type="match status" value="1"/>
</dbReference>
<dbReference type="Pfam" id="PF00614">
    <property type="entry name" value="PLDc"/>
    <property type="match status" value="1"/>
</dbReference>
<gene>
    <name evidence="14" type="ORF">V8G54_017364</name>
</gene>
<dbReference type="SUPFAM" id="SSF56024">
    <property type="entry name" value="Phospholipase D/nuclease"/>
    <property type="match status" value="2"/>
</dbReference>
<evidence type="ECO:0000256" key="1">
    <source>
        <dbReference type="ARBA" id="ARBA00000798"/>
    </source>
</evidence>
<evidence type="ECO:0000256" key="7">
    <source>
        <dbReference type="ARBA" id="ARBA00022801"/>
    </source>
</evidence>
<dbReference type="Gene3D" id="2.60.40.150">
    <property type="entry name" value="C2 domain"/>
    <property type="match status" value="1"/>
</dbReference>
<accession>A0AAQ3RYN6</accession>
<organism evidence="14 15">
    <name type="scientific">Vigna mungo</name>
    <name type="common">Black gram</name>
    <name type="synonym">Phaseolus mungo</name>
    <dbReference type="NCBI Taxonomy" id="3915"/>
    <lineage>
        <taxon>Eukaryota</taxon>
        <taxon>Viridiplantae</taxon>
        <taxon>Streptophyta</taxon>
        <taxon>Embryophyta</taxon>
        <taxon>Tracheophyta</taxon>
        <taxon>Spermatophyta</taxon>
        <taxon>Magnoliopsida</taxon>
        <taxon>eudicotyledons</taxon>
        <taxon>Gunneridae</taxon>
        <taxon>Pentapetalae</taxon>
        <taxon>rosids</taxon>
        <taxon>fabids</taxon>
        <taxon>Fabales</taxon>
        <taxon>Fabaceae</taxon>
        <taxon>Papilionoideae</taxon>
        <taxon>50 kb inversion clade</taxon>
        <taxon>NPAAA clade</taxon>
        <taxon>indigoferoid/millettioid clade</taxon>
        <taxon>Phaseoleae</taxon>
        <taxon>Vigna</taxon>
    </lineage>
</organism>
<evidence type="ECO:0000256" key="11">
    <source>
        <dbReference type="PIRNR" id="PIRNR036470"/>
    </source>
</evidence>
<dbReference type="PANTHER" id="PTHR18896:SF86">
    <property type="entry name" value="PHOSPHOLIPASE D DELTA"/>
    <property type="match status" value="1"/>
</dbReference>
<comment type="cofactor">
    <cofactor evidence="2 11">
        <name>Ca(2+)</name>
        <dbReference type="ChEBI" id="CHEBI:29108"/>
    </cofactor>
</comment>
<dbReference type="Gene3D" id="3.30.870.10">
    <property type="entry name" value="Endonuclease Chain A"/>
    <property type="match status" value="2"/>
</dbReference>
<evidence type="ECO:0000256" key="9">
    <source>
        <dbReference type="ARBA" id="ARBA00022963"/>
    </source>
</evidence>
<dbReference type="GO" id="GO:0005886">
    <property type="term" value="C:plasma membrane"/>
    <property type="evidence" value="ECO:0007669"/>
    <property type="project" value="TreeGrafter"/>
</dbReference>
<dbReference type="GO" id="GO:0005509">
    <property type="term" value="F:calcium ion binding"/>
    <property type="evidence" value="ECO:0007669"/>
    <property type="project" value="InterPro"/>
</dbReference>
<dbReference type="Pfam" id="PF00168">
    <property type="entry name" value="C2"/>
    <property type="match status" value="1"/>
</dbReference>
<evidence type="ECO:0000259" key="12">
    <source>
        <dbReference type="PROSITE" id="PS50004"/>
    </source>
</evidence>
<dbReference type="SMART" id="SM00155">
    <property type="entry name" value="PLDc"/>
    <property type="match status" value="2"/>
</dbReference>
<keyword evidence="15" id="KW-1185">Reference proteome</keyword>
<dbReference type="InterPro" id="IPR035892">
    <property type="entry name" value="C2_domain_sf"/>
</dbReference>
<evidence type="ECO:0000259" key="13">
    <source>
        <dbReference type="PROSITE" id="PS50035"/>
    </source>
</evidence>
<proteinExistence type="inferred from homology"/>
<keyword evidence="7 11" id="KW-0378">Hydrolase</keyword>
<keyword evidence="5" id="KW-0479">Metal-binding</keyword>
<name>A0AAQ3RYN6_VIGMU</name>
<dbReference type="InterPro" id="IPR001736">
    <property type="entry name" value="PLipase_D/transphosphatidylase"/>
</dbReference>
<comment type="similarity">
    <text evidence="3 11">Belongs to the phospholipase D family. C2-PLD subfamily.</text>
</comment>
<dbReference type="InterPro" id="IPR011402">
    <property type="entry name" value="PLipase_D_pln"/>
</dbReference>
<dbReference type="PIRSF" id="PIRSF036470">
    <property type="entry name" value="PLD_plant"/>
    <property type="match status" value="1"/>
</dbReference>
<keyword evidence="10" id="KW-0443">Lipid metabolism</keyword>
<dbReference type="PROSITE" id="PS50004">
    <property type="entry name" value="C2"/>
    <property type="match status" value="1"/>
</dbReference>
<evidence type="ECO:0000256" key="8">
    <source>
        <dbReference type="ARBA" id="ARBA00022837"/>
    </source>
</evidence>
<dbReference type="InterPro" id="IPR000008">
    <property type="entry name" value="C2_dom"/>
</dbReference>
<comment type="catalytic activity">
    <reaction evidence="1 11">
        <text>a 1,2-diacyl-sn-glycero-3-phosphocholine + H2O = a 1,2-diacyl-sn-glycero-3-phosphate + choline + H(+)</text>
        <dbReference type="Rhea" id="RHEA:14445"/>
        <dbReference type="ChEBI" id="CHEBI:15354"/>
        <dbReference type="ChEBI" id="CHEBI:15377"/>
        <dbReference type="ChEBI" id="CHEBI:15378"/>
        <dbReference type="ChEBI" id="CHEBI:57643"/>
        <dbReference type="ChEBI" id="CHEBI:58608"/>
        <dbReference type="EC" id="3.1.4.4"/>
    </reaction>
</comment>
<evidence type="ECO:0000313" key="14">
    <source>
        <dbReference type="EMBL" id="WVZ12834.1"/>
    </source>
</evidence>